<dbReference type="InterPro" id="IPR023231">
    <property type="entry name" value="GSKIP_dom_sf"/>
</dbReference>
<keyword evidence="2" id="KW-0175">Coiled coil</keyword>
<dbReference type="InterPro" id="IPR011990">
    <property type="entry name" value="TPR-like_helical_dom_sf"/>
</dbReference>
<feature type="compositionally biased region" description="Basic and acidic residues" evidence="3">
    <location>
        <begin position="825"/>
        <end position="841"/>
    </location>
</feature>
<dbReference type="Pfam" id="PF12807">
    <property type="entry name" value="eIF3_p135"/>
    <property type="match status" value="1"/>
</dbReference>
<organism evidence="5 6">
    <name type="scientific">Rhodotorula paludigena</name>
    <dbReference type="NCBI Taxonomy" id="86838"/>
    <lineage>
        <taxon>Eukaryota</taxon>
        <taxon>Fungi</taxon>
        <taxon>Dikarya</taxon>
        <taxon>Basidiomycota</taxon>
        <taxon>Pucciniomycotina</taxon>
        <taxon>Microbotryomycetes</taxon>
        <taxon>Sporidiobolales</taxon>
        <taxon>Sporidiobolaceae</taxon>
        <taxon>Rhodotorula</taxon>
    </lineage>
</organism>
<feature type="compositionally biased region" description="Low complexity" evidence="3">
    <location>
        <begin position="269"/>
        <end position="290"/>
    </location>
</feature>
<evidence type="ECO:0000256" key="1">
    <source>
        <dbReference type="ARBA" id="ARBA00022490"/>
    </source>
</evidence>
<dbReference type="InterPro" id="IPR025697">
    <property type="entry name" value="CLU_dom"/>
</dbReference>
<name>A0AAV5GPW7_9BASI</name>
<dbReference type="PANTHER" id="PTHR12601:SF6">
    <property type="entry name" value="CLUSTERED MITOCHONDRIA PROTEIN HOMOLOG"/>
    <property type="match status" value="1"/>
</dbReference>
<keyword evidence="1" id="KW-0963">Cytoplasm</keyword>
<reference evidence="5 6" key="1">
    <citation type="submission" date="2021-12" db="EMBL/GenBank/DDBJ databases">
        <title>High titer production of polyol ester of fatty acids by Rhodotorula paludigena BS15 towards product separation-free biomass refinery.</title>
        <authorList>
            <person name="Mano J."/>
            <person name="Ono H."/>
            <person name="Tanaka T."/>
            <person name="Naito K."/>
            <person name="Sushida H."/>
            <person name="Ike M."/>
            <person name="Tokuyasu K."/>
            <person name="Kitaoka M."/>
        </authorList>
    </citation>
    <scope>NUCLEOTIDE SEQUENCE [LARGE SCALE GENOMIC DNA]</scope>
    <source>
        <strain evidence="5 6">BS15</strain>
    </source>
</reference>
<dbReference type="Pfam" id="PF05303">
    <property type="entry name" value="GSKIP_dom"/>
    <property type="match status" value="1"/>
</dbReference>
<dbReference type="Proteomes" id="UP001342314">
    <property type="component" value="Unassembled WGS sequence"/>
</dbReference>
<dbReference type="EMBL" id="BQKY01000010">
    <property type="protein sequence ID" value="GJN91930.1"/>
    <property type="molecule type" value="Genomic_DNA"/>
</dbReference>
<dbReference type="GO" id="GO:0048312">
    <property type="term" value="P:intracellular distribution of mitochondria"/>
    <property type="evidence" value="ECO:0007669"/>
    <property type="project" value="TreeGrafter"/>
</dbReference>
<feature type="coiled-coil region" evidence="2">
    <location>
        <begin position="787"/>
        <end position="814"/>
    </location>
</feature>
<feature type="region of interest" description="Disordered" evidence="3">
    <location>
        <begin position="253"/>
        <end position="290"/>
    </location>
</feature>
<comment type="caution">
    <text evidence="5">The sequence shown here is derived from an EMBL/GenBank/DDBJ whole genome shotgun (WGS) entry which is preliminary data.</text>
</comment>
<sequence length="1535" mass="164719">MARDAEEQRQPSLDDALAVDHLDQDPLTATVEVVLLVPTQSFLPLAATHAHSPTADGFFEIPLNVALSDAVHDLRTIITDVPEGFWLGAFSLAPCYADLVAQDNGDAAPADAPAPVPHGEWKTLSPPERAPAGPGAEQDPAAWSLTSEGVLGDYSDLTGVFGADAEFWEGKKRGLKVQFTPYSSATMHHHVLKVRDVLFSSLPPLASTSAAYDPTAFSIGAGSTLYAAVCGEGEKQAEPQQTEQALEVVEDKAAPAAAGKGKKGKAAGKKAAPVEAAPEEPAASAAPASDAPHAFTNWTADDLKADNYLRHLSAGVTSLSTASPCLKALSVSPWSPPPHPRRMRGDLIYLTVSTLESEQYTLTGAASGFWISKSTNSTFDPTPRAVLPKGVRTGAYHSLFELLADISPAFRKNLAAVVAKSAPTELSQSDLVASLAVTHTVPAAPYLVRAPQHVYDPFRTQAAYLLTSSTTAEQLPGARDWNDEFGQFLDLPRQTANERLLRERLLTRTQAEFVAAATRGAMAISRGDVPPLNPNEPASAYTYIHNNLLFTKAEDATGLYAHLGGDAASRYAAGKDLRGVEILERLDVEGLSIMQTVLVDYLGSRWIVQTLIPGLFKAPTAEGDAAQEPEVYPAGDAAATAAAKDAAAAGKPFPSESTPNKDDYPPSTSFRIVYGAAEPEQPDDQIRAAGYFHDKLASKVAKLMRFAEHDVKDRDGNVTRLWTASDMHGIAATDGRSYYIDCSRLQCVDVEFREQNLTGGDLAADYPHRLVLLRPELLEAYRDSKMHKWLEDKVRETRAKVESEQKEKAAAEQQDGQKSIEAELKEAASDEAAAKDGEDKPAPAATTSVINADDFVLDFNPDAFVERKADESGKAHVLYDPEAESTQNVRLASQYLREVVLGSFLTEAVAASFSMTDGLAVSTVLHRKGINMRYLGLLVQKIDAEGDKVELGKSTSRSEANFTLALLKRTLQHEMVIRGAKHVLNRLVRSVGEYDQVYAVAHFYNCLLGASLNASPVAAAAELPAGAQADRAWTAATPASVRADIAKEVASRFRYSVPEGWFETDMLKHKVARELSLRTGVQFVARKYDYGVGKDAAVVEEGASSSEEPAAAPVASSSKKGKKSGKKAAAKGAVEEVKSQGPPTTFRPEDVLNIAPVIKSTQHRSAVVDDAFTQGSRALAEGSTEVGEALIMESLHLCEQVFGAVHPEAATKYHQLGILWYNLAQRITGTVRTHEMAESALKELAPENREQHEKSIQELLLPNVEAAKQEADAYLREAVRMVRQSIVVAERTNGIDSHDAVTQYADLGLMEHSAGNFDVSLRLTKHAIDLWVAAYGPEHPQLINLLSNAVTTIQAKSSLAAAIPLQTECWKLAERIYGADSVAAGQAELTLGQAYALSSDLPSGQTHAAHALETLKKHLPEDSKDIQEATQFLRIIEATVARDAQEQAAREERLKQRFAAATGGAARPTPSGRGAVPAGRLSSVALGKQPANGAAAEPKRTHGQKADLSVDALVEYIQGSSSGSSSKNRKRKPSP</sequence>
<dbReference type="CDD" id="cd15466">
    <property type="entry name" value="CLU-central"/>
    <property type="match status" value="1"/>
</dbReference>
<dbReference type="PANTHER" id="PTHR12601">
    <property type="entry name" value="EUKARYOTIC TRANSLATION INITIATION FACTOR 3 SUBUNIT EIF-3"/>
    <property type="match status" value="1"/>
</dbReference>
<feature type="region of interest" description="Disordered" evidence="3">
    <location>
        <begin position="825"/>
        <end position="845"/>
    </location>
</feature>
<protein>
    <recommendedName>
        <fullName evidence="4">Clu domain-containing protein</fullName>
    </recommendedName>
</protein>
<proteinExistence type="predicted"/>
<dbReference type="InterPro" id="IPR007967">
    <property type="entry name" value="GSKIP_dom"/>
</dbReference>
<gene>
    <name evidence="5" type="ORF">Rhopal_004955-T1</name>
</gene>
<accession>A0AAV5GPW7</accession>
<evidence type="ECO:0000313" key="5">
    <source>
        <dbReference type="EMBL" id="GJN91930.1"/>
    </source>
</evidence>
<dbReference type="PROSITE" id="PS51823">
    <property type="entry name" value="CLU"/>
    <property type="match status" value="1"/>
</dbReference>
<feature type="region of interest" description="Disordered" evidence="3">
    <location>
        <begin position="1459"/>
        <end position="1478"/>
    </location>
</feature>
<dbReference type="Gene3D" id="1.25.40.10">
    <property type="entry name" value="Tetratricopeptide repeat domain"/>
    <property type="match status" value="1"/>
</dbReference>
<feature type="compositionally biased region" description="Low complexity" evidence="3">
    <location>
        <begin position="1101"/>
        <end position="1118"/>
    </location>
</feature>
<keyword evidence="6" id="KW-1185">Reference proteome</keyword>
<feature type="compositionally biased region" description="Basic residues" evidence="3">
    <location>
        <begin position="1119"/>
        <end position="1129"/>
    </location>
</feature>
<feature type="compositionally biased region" description="Low complexity" evidence="3">
    <location>
        <begin position="126"/>
        <end position="137"/>
    </location>
</feature>
<dbReference type="SUPFAM" id="SSF103107">
    <property type="entry name" value="Hypothetical protein c14orf129, hspc210"/>
    <property type="match status" value="1"/>
</dbReference>
<dbReference type="GO" id="GO:0003729">
    <property type="term" value="F:mRNA binding"/>
    <property type="evidence" value="ECO:0007669"/>
    <property type="project" value="TreeGrafter"/>
</dbReference>
<feature type="region of interest" description="Disordered" evidence="3">
    <location>
        <begin position="1101"/>
        <end position="1148"/>
    </location>
</feature>
<feature type="region of interest" description="Disordered" evidence="3">
    <location>
        <begin position="107"/>
        <end position="140"/>
    </location>
</feature>
<evidence type="ECO:0000256" key="3">
    <source>
        <dbReference type="SAM" id="MobiDB-lite"/>
    </source>
</evidence>
<evidence type="ECO:0000313" key="6">
    <source>
        <dbReference type="Proteomes" id="UP001342314"/>
    </source>
</evidence>
<dbReference type="InterPro" id="IPR033646">
    <property type="entry name" value="CLU-central"/>
</dbReference>
<evidence type="ECO:0000259" key="4">
    <source>
        <dbReference type="PROSITE" id="PS51823"/>
    </source>
</evidence>
<dbReference type="GO" id="GO:0005737">
    <property type="term" value="C:cytoplasm"/>
    <property type="evidence" value="ECO:0007669"/>
    <property type="project" value="TreeGrafter"/>
</dbReference>
<feature type="domain" description="Clu" evidence="4">
    <location>
        <begin position="451"/>
        <end position="753"/>
    </location>
</feature>
<feature type="region of interest" description="Disordered" evidence="3">
    <location>
        <begin position="1487"/>
        <end position="1512"/>
    </location>
</feature>
<dbReference type="Pfam" id="PF13236">
    <property type="entry name" value="CLU"/>
    <property type="match status" value="1"/>
</dbReference>
<dbReference type="Gene3D" id="3.30.2280.10">
    <property type="entry name" value="Hypothetical protein (hspc210)"/>
    <property type="match status" value="1"/>
</dbReference>
<feature type="compositionally biased region" description="Low complexity" evidence="3">
    <location>
        <begin position="1459"/>
        <end position="1470"/>
    </location>
</feature>
<dbReference type="InterPro" id="IPR027523">
    <property type="entry name" value="CLU_prot"/>
</dbReference>
<evidence type="ECO:0000256" key="2">
    <source>
        <dbReference type="SAM" id="Coils"/>
    </source>
</evidence>
<dbReference type="Pfam" id="PF13374">
    <property type="entry name" value="TPR_10"/>
    <property type="match status" value="1"/>
</dbReference>
<feature type="region of interest" description="Disordered" evidence="3">
    <location>
        <begin position="648"/>
        <end position="668"/>
    </location>
</feature>